<dbReference type="EMBL" id="OU594952">
    <property type="protein sequence ID" value="CAG9279136.1"/>
    <property type="molecule type" value="Genomic_DNA"/>
</dbReference>
<dbReference type="SUPFAM" id="SSF103473">
    <property type="entry name" value="MFS general substrate transporter"/>
    <property type="match status" value="1"/>
</dbReference>
<sequence>MTGEDSARYNSEDVNQTMPTYQRMAMADDDDAMIGRETHDRTDVRAAHRTLLNFVFMSILFSANHASVVACLALATARLGATGAWQSGILYLTYTGSAIMGATYVVKKLGARNSLIAGMLLYCCYVGCFWLATVWTEQERAAAYIGAAIGGVGAGFLWTAQGAYFSKASEEHARQLDQSTSLSTSYLAGIFAFIYLGEEVLLRSLSTLVLEFSSVNWSSIFGTYSLLTIVSTAGMVFIHKYPDDAPNEAASAWFKISAAGRLLSQDPKMKYMIGLNAAFGFTSAFLNSYVNGEVVRVVLDDTDSKYIGALTAWLSGVAAIMSLVFGKVTQKTGKGPILTLGALCFCFVALPFLIQPDLQRWNGAWLILIYTLHGTGRATFEGTLKATFADYFSYEKEGAFANIILQNGLSSAIGYVLTFNLLCSEPSRYCAEFRDGTLHDVFSFELLVVATSLLAIAGFWRASMLYNQEGQNSENSDVTELLENEQGIST</sequence>
<feature type="transmembrane region" description="Helical" evidence="2">
    <location>
        <begin position="141"/>
        <end position="160"/>
    </location>
</feature>
<dbReference type="PANTHER" id="PTHR19444">
    <property type="entry name" value="UNC-93 RELATED"/>
    <property type="match status" value="1"/>
</dbReference>
<dbReference type="Proteomes" id="UP000836788">
    <property type="component" value="Chromosome 11"/>
</dbReference>
<name>A0A8J9SQF2_PHATR</name>
<feature type="transmembrane region" description="Helical" evidence="2">
    <location>
        <begin position="51"/>
        <end position="76"/>
    </location>
</feature>
<feature type="transmembrane region" description="Helical" evidence="2">
    <location>
        <begin position="271"/>
        <end position="290"/>
    </location>
</feature>
<evidence type="ECO:0000256" key="1">
    <source>
        <dbReference type="ARBA" id="ARBA00009172"/>
    </source>
</evidence>
<feature type="transmembrane region" description="Helical" evidence="2">
    <location>
        <begin position="88"/>
        <end position="106"/>
    </location>
</feature>
<dbReference type="Gene3D" id="1.20.1250.20">
    <property type="entry name" value="MFS general substrate transporter like domains"/>
    <property type="match status" value="2"/>
</dbReference>
<keyword evidence="2" id="KW-1133">Transmembrane helix</keyword>
<evidence type="ECO:0000313" key="3">
    <source>
        <dbReference type="EMBL" id="CAG9279136.1"/>
    </source>
</evidence>
<feature type="transmembrane region" description="Helical" evidence="2">
    <location>
        <begin position="337"/>
        <end position="354"/>
    </location>
</feature>
<keyword evidence="2" id="KW-0472">Membrane</keyword>
<dbReference type="InterPro" id="IPR036259">
    <property type="entry name" value="MFS_trans_sf"/>
</dbReference>
<organism evidence="3">
    <name type="scientific">Phaeodactylum tricornutum</name>
    <name type="common">Diatom</name>
    <dbReference type="NCBI Taxonomy" id="2850"/>
    <lineage>
        <taxon>Eukaryota</taxon>
        <taxon>Sar</taxon>
        <taxon>Stramenopiles</taxon>
        <taxon>Ochrophyta</taxon>
        <taxon>Bacillariophyta</taxon>
        <taxon>Bacillariophyceae</taxon>
        <taxon>Bacillariophycidae</taxon>
        <taxon>Naviculales</taxon>
        <taxon>Phaeodactylaceae</taxon>
        <taxon>Phaeodactylum</taxon>
    </lineage>
</organism>
<evidence type="ECO:0000256" key="2">
    <source>
        <dbReference type="SAM" id="Phobius"/>
    </source>
</evidence>
<dbReference type="AlphaFoldDB" id="A0A8J9SQF2"/>
<dbReference type="Pfam" id="PF07690">
    <property type="entry name" value="MFS_1"/>
    <property type="match status" value="1"/>
</dbReference>
<dbReference type="GO" id="GO:0022857">
    <property type="term" value="F:transmembrane transporter activity"/>
    <property type="evidence" value="ECO:0007669"/>
    <property type="project" value="InterPro"/>
</dbReference>
<dbReference type="OMA" id="NTACIIA"/>
<feature type="transmembrane region" description="Helical" evidence="2">
    <location>
        <begin position="115"/>
        <end position="135"/>
    </location>
</feature>
<comment type="similarity">
    <text evidence="1">Belongs to the unc-93 family.</text>
</comment>
<dbReference type="InterPro" id="IPR011701">
    <property type="entry name" value="MFS"/>
</dbReference>
<dbReference type="PANTHER" id="PTHR19444:SF13">
    <property type="entry name" value="PROTEIN UNC-93 HOMOLOG A"/>
    <property type="match status" value="1"/>
</dbReference>
<dbReference type="InterPro" id="IPR051951">
    <property type="entry name" value="UNC-93_regulatory"/>
</dbReference>
<protein>
    <submittedName>
        <fullName evidence="3">Uncharacterized protein</fullName>
    </submittedName>
</protein>
<gene>
    <name evidence="3" type="ORF">PTTT1_LOCUS9132</name>
</gene>
<feature type="transmembrane region" description="Helical" evidence="2">
    <location>
        <begin position="306"/>
        <end position="325"/>
    </location>
</feature>
<feature type="transmembrane region" description="Helical" evidence="2">
    <location>
        <begin position="441"/>
        <end position="460"/>
    </location>
</feature>
<proteinExistence type="inferred from homology"/>
<feature type="transmembrane region" description="Helical" evidence="2">
    <location>
        <begin position="180"/>
        <end position="197"/>
    </location>
</feature>
<reference evidence="3" key="1">
    <citation type="submission" date="2022-02" db="EMBL/GenBank/DDBJ databases">
        <authorList>
            <person name="Giguere J D."/>
        </authorList>
    </citation>
    <scope>NUCLEOTIDE SEQUENCE</scope>
    <source>
        <strain evidence="3">CCAP 1055/1</strain>
    </source>
</reference>
<accession>A0A8J9SQF2</accession>
<keyword evidence="2" id="KW-0812">Transmembrane</keyword>
<feature type="transmembrane region" description="Helical" evidence="2">
    <location>
        <begin position="217"/>
        <end position="238"/>
    </location>
</feature>